<dbReference type="SUPFAM" id="SSF52972">
    <property type="entry name" value="ITPase-like"/>
    <property type="match status" value="1"/>
</dbReference>
<comment type="function">
    <text evidence="10">Pyrophosphatase that catalyzes the hydrolysis of nucleoside triphosphates to their monophosphate derivatives, with a high preference for the non-canonical purine nucleotides XTP (xanthosine triphosphate), dITP (deoxyinosine triphosphate) and ITP. Seems to function as a house-cleaning enzyme that removes non-canonical purine nucleotides from the nucleotide pool, thus preventing their incorporation into DNA/RNA and avoiding chromosomal lesions.</text>
</comment>
<gene>
    <name evidence="12" type="ORF">SAMN05446037_101842</name>
</gene>
<keyword evidence="3 10" id="KW-0479">Metal-binding</keyword>
<proteinExistence type="inferred from homology"/>
<dbReference type="Pfam" id="PF01725">
    <property type="entry name" value="Ham1p_like"/>
    <property type="match status" value="1"/>
</dbReference>
<comment type="caution">
    <text evidence="10">Lacks conserved residue(s) required for the propagation of feature annotation.</text>
</comment>
<evidence type="ECO:0000256" key="9">
    <source>
        <dbReference type="ARBA" id="ARBA00052017"/>
    </source>
</evidence>
<reference evidence="13" key="1">
    <citation type="submission" date="2017-06" db="EMBL/GenBank/DDBJ databases">
        <authorList>
            <person name="Varghese N."/>
            <person name="Submissions S."/>
        </authorList>
    </citation>
    <scope>NUCLEOTIDE SEQUENCE [LARGE SCALE GENOMIC DNA]</scope>
    <source>
        <strain evidence="13">SCA</strain>
    </source>
</reference>
<dbReference type="NCBIfam" id="NF011397">
    <property type="entry name" value="PRK14822.1"/>
    <property type="match status" value="1"/>
</dbReference>
<evidence type="ECO:0000256" key="3">
    <source>
        <dbReference type="ARBA" id="ARBA00022723"/>
    </source>
</evidence>
<feature type="binding site" evidence="10">
    <location>
        <position position="180"/>
    </location>
    <ligand>
        <name>substrate</name>
    </ligand>
</feature>
<feature type="binding site" evidence="10">
    <location>
        <begin position="10"/>
        <end position="15"/>
    </location>
    <ligand>
        <name>substrate</name>
    </ligand>
</feature>
<keyword evidence="5 10" id="KW-0378">Hydrolase</keyword>
<evidence type="ECO:0000313" key="13">
    <source>
        <dbReference type="Proteomes" id="UP000198304"/>
    </source>
</evidence>
<evidence type="ECO:0000256" key="5">
    <source>
        <dbReference type="ARBA" id="ARBA00022801"/>
    </source>
</evidence>
<feature type="binding site" evidence="10">
    <location>
        <begin position="185"/>
        <end position="186"/>
    </location>
    <ligand>
        <name>substrate</name>
    </ligand>
</feature>
<feature type="binding site" evidence="10">
    <location>
        <begin position="156"/>
        <end position="159"/>
    </location>
    <ligand>
        <name>substrate</name>
    </ligand>
</feature>
<evidence type="ECO:0000256" key="8">
    <source>
        <dbReference type="ARBA" id="ARBA00051875"/>
    </source>
</evidence>
<dbReference type="GO" id="GO:0036220">
    <property type="term" value="F:ITP diphosphatase activity"/>
    <property type="evidence" value="ECO:0007669"/>
    <property type="project" value="UniProtKB-UniRule"/>
</dbReference>
<evidence type="ECO:0000313" key="12">
    <source>
        <dbReference type="EMBL" id="SNS71369.1"/>
    </source>
</evidence>
<evidence type="ECO:0000256" key="2">
    <source>
        <dbReference type="ARBA" id="ARBA00011738"/>
    </source>
</evidence>
<dbReference type="InterPro" id="IPR029001">
    <property type="entry name" value="ITPase-like_fam"/>
</dbReference>
<keyword evidence="13" id="KW-1185">Reference proteome</keyword>
<dbReference type="CDD" id="cd00515">
    <property type="entry name" value="HAM1"/>
    <property type="match status" value="1"/>
</dbReference>
<dbReference type="EC" id="3.6.1.66" evidence="10"/>
<dbReference type="GO" id="GO:0036222">
    <property type="term" value="F:XTP diphosphatase activity"/>
    <property type="evidence" value="ECO:0007669"/>
    <property type="project" value="UniProtKB-UniRule"/>
</dbReference>
<keyword evidence="6 10" id="KW-0460">Magnesium</keyword>
<sequence length="204" mass="22792">MKSNIAVIATGNAHKMQEIGEILKDFQLEIKSMKDVSLDGLEIIEDGSTFEENALIKAKTVMERTGYMTIADDSGLEVEYLDSQPGVYSARFAGEQATDEENNHKLLNLLKDVPLEGRRARFVCVIAVVMSNGERFTVRGEVYGVIGFEPKGQAGFGYDPLFMPRCYDGLSFAEIGLEEKNKISHRANALEKMKKELSMRLRSE</sequence>
<dbReference type="GO" id="GO:0009117">
    <property type="term" value="P:nucleotide metabolic process"/>
    <property type="evidence" value="ECO:0007669"/>
    <property type="project" value="UniProtKB-KW"/>
</dbReference>
<dbReference type="GO" id="GO:0005829">
    <property type="term" value="C:cytosol"/>
    <property type="evidence" value="ECO:0007669"/>
    <property type="project" value="TreeGrafter"/>
</dbReference>
<dbReference type="InterPro" id="IPR020922">
    <property type="entry name" value="dITP/XTP_pyrophosphatase"/>
</dbReference>
<comment type="catalytic activity">
    <reaction evidence="9 10">
        <text>XTP + H2O = XMP + diphosphate + H(+)</text>
        <dbReference type="Rhea" id="RHEA:28610"/>
        <dbReference type="ChEBI" id="CHEBI:15377"/>
        <dbReference type="ChEBI" id="CHEBI:15378"/>
        <dbReference type="ChEBI" id="CHEBI:33019"/>
        <dbReference type="ChEBI" id="CHEBI:57464"/>
        <dbReference type="ChEBI" id="CHEBI:61314"/>
        <dbReference type="EC" id="3.6.1.66"/>
    </reaction>
</comment>
<dbReference type="RefSeq" id="WP_089283934.1">
    <property type="nucleotide sequence ID" value="NZ_FZOJ01000018.1"/>
</dbReference>
<dbReference type="PANTHER" id="PTHR11067">
    <property type="entry name" value="INOSINE TRIPHOSPHATE PYROPHOSPHATASE/HAM1 PROTEIN"/>
    <property type="match status" value="1"/>
</dbReference>
<dbReference type="GO" id="GO:0017111">
    <property type="term" value="F:ribonucleoside triphosphate phosphatase activity"/>
    <property type="evidence" value="ECO:0007669"/>
    <property type="project" value="InterPro"/>
</dbReference>
<dbReference type="GO" id="GO:0009146">
    <property type="term" value="P:purine nucleoside triphosphate catabolic process"/>
    <property type="evidence" value="ECO:0007669"/>
    <property type="project" value="UniProtKB-UniRule"/>
</dbReference>
<dbReference type="GO" id="GO:0000166">
    <property type="term" value="F:nucleotide binding"/>
    <property type="evidence" value="ECO:0007669"/>
    <property type="project" value="UniProtKB-KW"/>
</dbReference>
<name>A0A239GQ68_9FIRM</name>
<dbReference type="GO" id="GO:0046872">
    <property type="term" value="F:metal ion binding"/>
    <property type="evidence" value="ECO:0007669"/>
    <property type="project" value="UniProtKB-KW"/>
</dbReference>
<protein>
    <recommendedName>
        <fullName evidence="10">dITP/XTP pyrophosphatase</fullName>
        <ecNumber evidence="10">3.6.1.66</ecNumber>
    </recommendedName>
    <alternativeName>
        <fullName evidence="10">Non-canonical purine NTP pyrophosphatase</fullName>
    </alternativeName>
    <alternativeName>
        <fullName evidence="10">Non-standard purine NTP pyrophosphatase</fullName>
    </alternativeName>
    <alternativeName>
        <fullName evidence="10">Nucleoside-triphosphate diphosphatase</fullName>
    </alternativeName>
    <alternativeName>
        <fullName evidence="10">Nucleoside-triphosphate pyrophosphatase</fullName>
        <shortName evidence="10">NTPase</shortName>
    </alternativeName>
</protein>
<evidence type="ECO:0000256" key="7">
    <source>
        <dbReference type="ARBA" id="ARBA00023080"/>
    </source>
</evidence>
<comment type="catalytic activity">
    <reaction evidence="8 10">
        <text>dITP + H2O = dIMP + diphosphate + H(+)</text>
        <dbReference type="Rhea" id="RHEA:28342"/>
        <dbReference type="ChEBI" id="CHEBI:15377"/>
        <dbReference type="ChEBI" id="CHEBI:15378"/>
        <dbReference type="ChEBI" id="CHEBI:33019"/>
        <dbReference type="ChEBI" id="CHEBI:61194"/>
        <dbReference type="ChEBI" id="CHEBI:61382"/>
        <dbReference type="EC" id="3.6.1.66"/>
    </reaction>
</comment>
<accession>A0A239GQ68</accession>
<feature type="binding site" evidence="10">
    <location>
        <position position="74"/>
    </location>
    <ligand>
        <name>substrate</name>
    </ligand>
</feature>
<dbReference type="FunFam" id="3.90.950.10:FF:000001">
    <property type="entry name" value="dITP/XTP pyrophosphatase"/>
    <property type="match status" value="1"/>
</dbReference>
<dbReference type="Proteomes" id="UP000198304">
    <property type="component" value="Unassembled WGS sequence"/>
</dbReference>
<dbReference type="HAMAP" id="MF_01405">
    <property type="entry name" value="Non_canon_purine_NTPase"/>
    <property type="match status" value="1"/>
</dbReference>
<comment type="subunit">
    <text evidence="2 10">Homodimer.</text>
</comment>
<keyword evidence="7 10" id="KW-0546">Nucleotide metabolism</keyword>
<comment type="similarity">
    <text evidence="1 10 11">Belongs to the HAM1 NTPase family.</text>
</comment>
<dbReference type="EMBL" id="FZOJ01000018">
    <property type="protein sequence ID" value="SNS71369.1"/>
    <property type="molecule type" value="Genomic_DNA"/>
</dbReference>
<evidence type="ECO:0000256" key="11">
    <source>
        <dbReference type="RuleBase" id="RU003781"/>
    </source>
</evidence>
<dbReference type="Gene3D" id="3.90.950.10">
    <property type="match status" value="1"/>
</dbReference>
<dbReference type="PANTHER" id="PTHR11067:SF9">
    <property type="entry name" value="INOSINE TRIPHOSPHATE PYROPHOSPHATASE"/>
    <property type="match status" value="1"/>
</dbReference>
<feature type="binding site" evidence="10">
    <location>
        <position position="73"/>
    </location>
    <ligand>
        <name>Mg(2+)</name>
        <dbReference type="ChEBI" id="CHEBI:18420"/>
    </ligand>
</feature>
<dbReference type="InterPro" id="IPR002637">
    <property type="entry name" value="RdgB/HAM1"/>
</dbReference>
<keyword evidence="4 10" id="KW-0547">Nucleotide-binding</keyword>
<evidence type="ECO:0000256" key="1">
    <source>
        <dbReference type="ARBA" id="ARBA00008023"/>
    </source>
</evidence>
<dbReference type="OrthoDB" id="9807456at2"/>
<comment type="cofactor">
    <cofactor evidence="10">
        <name>Mg(2+)</name>
        <dbReference type="ChEBI" id="CHEBI:18420"/>
    </cofactor>
    <text evidence="10">Binds 1 Mg(2+) ion per subunit.</text>
</comment>
<dbReference type="GO" id="GO:0035870">
    <property type="term" value="F:dITP diphosphatase activity"/>
    <property type="evidence" value="ECO:0007669"/>
    <property type="project" value="UniProtKB-UniRule"/>
</dbReference>
<evidence type="ECO:0000256" key="6">
    <source>
        <dbReference type="ARBA" id="ARBA00022842"/>
    </source>
</evidence>
<comment type="catalytic activity">
    <reaction evidence="10">
        <text>ITP + H2O = IMP + diphosphate + H(+)</text>
        <dbReference type="Rhea" id="RHEA:29399"/>
        <dbReference type="ChEBI" id="CHEBI:15377"/>
        <dbReference type="ChEBI" id="CHEBI:15378"/>
        <dbReference type="ChEBI" id="CHEBI:33019"/>
        <dbReference type="ChEBI" id="CHEBI:58053"/>
        <dbReference type="ChEBI" id="CHEBI:61402"/>
        <dbReference type="EC" id="3.6.1.66"/>
    </reaction>
</comment>
<evidence type="ECO:0000256" key="10">
    <source>
        <dbReference type="HAMAP-Rule" id="MF_01405"/>
    </source>
</evidence>
<feature type="active site" description="Proton acceptor" evidence="10">
    <location>
        <position position="73"/>
    </location>
</feature>
<organism evidence="12 13">
    <name type="scientific">Anaerovirgula multivorans</name>
    <dbReference type="NCBI Taxonomy" id="312168"/>
    <lineage>
        <taxon>Bacteria</taxon>
        <taxon>Bacillati</taxon>
        <taxon>Bacillota</taxon>
        <taxon>Clostridia</taxon>
        <taxon>Peptostreptococcales</taxon>
        <taxon>Natronincolaceae</taxon>
        <taxon>Anaerovirgula</taxon>
    </lineage>
</organism>
<dbReference type="NCBIfam" id="TIGR00042">
    <property type="entry name" value="RdgB/HAM1 family non-canonical purine NTP pyrophosphatase"/>
    <property type="match status" value="1"/>
</dbReference>
<dbReference type="AlphaFoldDB" id="A0A239GQ68"/>
<evidence type="ECO:0000256" key="4">
    <source>
        <dbReference type="ARBA" id="ARBA00022741"/>
    </source>
</evidence>